<sequence>MKVIADEALGVKAAIETRPPILYQHFSLQPIEHRVPKDFRVFAYPLVGHGAVWPPHAQPIRAQQMVLFKEDGDTITLAATDEAVEVPLKEPVVRYGPFVTNTEDEIRQVIIDYQAGRMARSRTERVACCSASPDRNKAKRRGRNGCIDRHNNRLSRAVFSFLEPRMSALTVIAISSEANFQVRLDGGTHEWIAEPESLGGGNKGPEPASLLLASLGACTNITLRMYAKRKAWPLQAVGVQVSMKSAAEGTVIDRHITITGPLDDEQRERLLQIANACAMHKVLSGAIRIDSKIDQGTRS</sequence>
<comment type="caution">
    <text evidence="2">The sequence shown here is derived from an EMBL/GenBank/DDBJ whole genome shotgun (WGS) entry which is preliminary data.</text>
</comment>
<dbReference type="Gene3D" id="2.60.120.10">
    <property type="entry name" value="Jelly Rolls"/>
    <property type="match status" value="2"/>
</dbReference>
<dbReference type="InterPro" id="IPR015946">
    <property type="entry name" value="KH_dom-like_a/b"/>
</dbReference>
<dbReference type="SUPFAM" id="SSF82784">
    <property type="entry name" value="OsmC-like"/>
    <property type="match status" value="1"/>
</dbReference>
<dbReference type="Pfam" id="PF05726">
    <property type="entry name" value="Pirin_C"/>
    <property type="match status" value="1"/>
</dbReference>
<dbReference type="InterPro" id="IPR011051">
    <property type="entry name" value="RmlC_Cupin_sf"/>
</dbReference>
<proteinExistence type="predicted"/>
<feature type="domain" description="Pirin C-terminal" evidence="1">
    <location>
        <begin position="31"/>
        <end position="118"/>
    </location>
</feature>
<dbReference type="InterPro" id="IPR012093">
    <property type="entry name" value="Pirin"/>
</dbReference>
<dbReference type="PANTHER" id="PTHR13903">
    <property type="entry name" value="PIRIN-RELATED"/>
    <property type="match status" value="1"/>
</dbReference>
<dbReference type="CDD" id="cd02247">
    <property type="entry name" value="cupin_pirin_C"/>
    <property type="match status" value="1"/>
</dbReference>
<dbReference type="InterPro" id="IPR014710">
    <property type="entry name" value="RmlC-like_jellyroll"/>
</dbReference>
<organism evidence="2 3">
    <name type="scientific">Candidatus Burkholderia pumila</name>
    <dbReference type="NCBI Taxonomy" id="1090375"/>
    <lineage>
        <taxon>Bacteria</taxon>
        <taxon>Pseudomonadati</taxon>
        <taxon>Pseudomonadota</taxon>
        <taxon>Betaproteobacteria</taxon>
        <taxon>Burkholderiales</taxon>
        <taxon>Burkholderiaceae</taxon>
        <taxon>Burkholderia</taxon>
    </lineage>
</organism>
<dbReference type="Pfam" id="PF02566">
    <property type="entry name" value="OsmC"/>
    <property type="match status" value="1"/>
</dbReference>
<accession>A0ABR5HKA0</accession>
<dbReference type="SUPFAM" id="SSF51182">
    <property type="entry name" value="RmlC-like cupins"/>
    <property type="match status" value="1"/>
</dbReference>
<dbReference type="InterPro" id="IPR008778">
    <property type="entry name" value="Pirin_C_dom"/>
</dbReference>
<keyword evidence="3" id="KW-1185">Reference proteome</keyword>
<evidence type="ECO:0000313" key="2">
    <source>
        <dbReference type="EMBL" id="KMQ78756.1"/>
    </source>
</evidence>
<dbReference type="PANTHER" id="PTHR13903:SF31">
    <property type="entry name" value="CUPIN-DOMAIN CONTAINING PROTEIN"/>
    <property type="match status" value="1"/>
</dbReference>
<reference evidence="2 3" key="1">
    <citation type="submission" date="2015-06" db="EMBL/GenBank/DDBJ databases">
        <title>Comparative genomics of Burkholderia leaf nodule symbionts.</title>
        <authorList>
            <person name="Carlier A."/>
            <person name="Eberl L."/>
            <person name="Pinto-Carbo M."/>
        </authorList>
    </citation>
    <scope>NUCLEOTIDE SEQUENCE [LARGE SCALE GENOMIC DNA]</scope>
    <source>
        <strain evidence="2 3">UZHbot3</strain>
    </source>
</reference>
<gene>
    <name evidence="2" type="ORF">BPMI_01604c</name>
</gene>
<protein>
    <submittedName>
        <fullName evidence="2">Pirin-related protein</fullName>
    </submittedName>
</protein>
<dbReference type="Proteomes" id="UP000242951">
    <property type="component" value="Unassembled WGS sequence"/>
</dbReference>
<evidence type="ECO:0000313" key="3">
    <source>
        <dbReference type="Proteomes" id="UP000242951"/>
    </source>
</evidence>
<dbReference type="EMBL" id="LELG01000278">
    <property type="protein sequence ID" value="KMQ78756.1"/>
    <property type="molecule type" value="Genomic_DNA"/>
</dbReference>
<dbReference type="InterPro" id="IPR036102">
    <property type="entry name" value="OsmC/Ohrsf"/>
</dbReference>
<name>A0ABR5HKA0_9BURK</name>
<dbReference type="Gene3D" id="3.30.300.20">
    <property type="match status" value="1"/>
</dbReference>
<evidence type="ECO:0000259" key="1">
    <source>
        <dbReference type="Pfam" id="PF05726"/>
    </source>
</evidence>
<dbReference type="InterPro" id="IPR003718">
    <property type="entry name" value="OsmC/Ohr_fam"/>
</dbReference>